<dbReference type="Gene3D" id="3.40.1440.10">
    <property type="entry name" value="GIY-YIG endonuclease"/>
    <property type="match status" value="1"/>
</dbReference>
<dbReference type="PANTHER" id="PTHR30562:SF1">
    <property type="entry name" value="UVRABC SYSTEM PROTEIN C"/>
    <property type="match status" value="1"/>
</dbReference>
<evidence type="ECO:0000259" key="11">
    <source>
        <dbReference type="PROSITE" id="PS50164"/>
    </source>
</evidence>
<dbReference type="SMART" id="SM00465">
    <property type="entry name" value="GIYc"/>
    <property type="match status" value="1"/>
</dbReference>
<dbReference type="Pfam" id="PF01541">
    <property type="entry name" value="GIY-YIG"/>
    <property type="match status" value="1"/>
</dbReference>
<dbReference type="RefSeq" id="WP_279245409.1">
    <property type="nucleotide sequence ID" value="NZ_SHNN01000002.1"/>
</dbReference>
<feature type="domain" description="UVR" evidence="10">
    <location>
        <begin position="236"/>
        <end position="271"/>
    </location>
</feature>
<comment type="subcellular location">
    <subcellularLocation>
        <location evidence="7">Cytoplasm</location>
    </subcellularLocation>
</comment>
<accession>A0ABT3THD0</accession>
<dbReference type="Pfam" id="PF08459">
    <property type="entry name" value="UvrC_RNaseH_dom"/>
    <property type="match status" value="1"/>
</dbReference>
<feature type="domain" description="UvrC family homology region profile" evidence="12">
    <location>
        <begin position="286"/>
        <end position="511"/>
    </location>
</feature>
<dbReference type="PANTHER" id="PTHR30562">
    <property type="entry name" value="UVRC/OXIDOREDUCTASE"/>
    <property type="match status" value="1"/>
</dbReference>
<sequence length="639" mass="71093">MIDPDITESVEHRDAATPASETESVSDTGVAKTRAGFEYESFLRSLTTRSGIYQMYAADGSLLYIGKAKNLKSRVSSYFRASALEAKTMAMVAKITNVQVTVTSTETDALLLEHSLIKQHKPPYNILLRDDKSFPYILLTENEDFPRLALHRGTKRVKGRYFGPFPSAGAVRDSLHFLQKVFQVRQCEDSYFRNRSRPCLQHQIGRCTAPCVNLVTPDEYGTQVENTVLFLNGRSQQLMKRLADSMEQASAKLEFEQAAQLRDQLSQLQQVQATQGIEGAAGDLDIVCAIVEAGKACVQVLFVRAGRVLGSRSYFPPLRLDTTPAEVLSAFLTQYYLGSERELPKEIVLGEKIADAAALEEVLSERAGRKLSLKTRVREARAKWLQLARQTAAENLQSELSARKTAQQRIKVLQTSLDLPKAPERMECFDISHSSGEATVASCVVFDQNGPRKSDYRKFNIEGITPGDDYAAMQQALERRYKRLKAGEGACPDILFIDGGKGQVQQAMTVLADLKIDQVKVIGVAKGVTRKAGFETLIIGDSGRELQLPGDNVGLHLIQHIRDESHRFAITGHRAKRDKKRQSSVLDQISGVGAKRRRELLRHFGGIQGVQRASLDELMKVPGINEKIAREIYGQLHRD</sequence>
<keyword evidence="14" id="KW-1185">Reference proteome</keyword>
<dbReference type="Gene3D" id="3.30.420.340">
    <property type="entry name" value="UvrC, RNAse H endonuclease domain"/>
    <property type="match status" value="1"/>
</dbReference>
<dbReference type="InterPro" id="IPR050066">
    <property type="entry name" value="UvrABC_protein_C"/>
</dbReference>
<dbReference type="PROSITE" id="PS50165">
    <property type="entry name" value="UVRC"/>
    <property type="match status" value="1"/>
</dbReference>
<dbReference type="InterPro" id="IPR036876">
    <property type="entry name" value="UVR_dom_sf"/>
</dbReference>
<dbReference type="InterPro" id="IPR004791">
    <property type="entry name" value="UvrC"/>
</dbReference>
<keyword evidence="5 7" id="KW-0234">DNA repair</keyword>
<reference evidence="13" key="1">
    <citation type="submission" date="2019-02" db="EMBL/GenBank/DDBJ databases">
        <authorList>
            <person name="Li S.-H."/>
        </authorList>
    </citation>
    <scope>NUCLEOTIDE SEQUENCE</scope>
    <source>
        <strain evidence="13">IMCC14734</strain>
    </source>
</reference>
<organism evidence="13 14">
    <name type="scientific">Candidatus Litorirhabdus singularis</name>
    <dbReference type="NCBI Taxonomy" id="2518993"/>
    <lineage>
        <taxon>Bacteria</taxon>
        <taxon>Pseudomonadati</taxon>
        <taxon>Pseudomonadota</taxon>
        <taxon>Gammaproteobacteria</taxon>
        <taxon>Cellvibrionales</taxon>
        <taxon>Halieaceae</taxon>
        <taxon>Candidatus Litorirhabdus</taxon>
    </lineage>
</organism>
<comment type="caution">
    <text evidence="13">The sequence shown here is derived from an EMBL/GenBank/DDBJ whole genome shotgun (WGS) entry which is preliminary data.</text>
</comment>
<evidence type="ECO:0000259" key="10">
    <source>
        <dbReference type="PROSITE" id="PS50151"/>
    </source>
</evidence>
<feature type="region of interest" description="Disordered" evidence="9">
    <location>
        <begin position="1"/>
        <end position="28"/>
    </location>
</feature>
<protein>
    <recommendedName>
        <fullName evidence="7">UvrABC system protein C</fullName>
        <shortName evidence="7">Protein UvrC</shortName>
    </recommendedName>
    <alternativeName>
        <fullName evidence="7">Excinuclease ABC subunit C</fullName>
    </alternativeName>
</protein>
<evidence type="ECO:0000256" key="6">
    <source>
        <dbReference type="ARBA" id="ARBA00023236"/>
    </source>
</evidence>
<evidence type="ECO:0000313" key="14">
    <source>
        <dbReference type="Proteomes" id="UP001143362"/>
    </source>
</evidence>
<dbReference type="SUPFAM" id="SSF82771">
    <property type="entry name" value="GIY-YIG endonuclease"/>
    <property type="match status" value="1"/>
</dbReference>
<dbReference type="InterPro" id="IPR035901">
    <property type="entry name" value="GIY-YIG_endonuc_sf"/>
</dbReference>
<keyword evidence="8" id="KW-0175">Coiled coil</keyword>
<evidence type="ECO:0000256" key="5">
    <source>
        <dbReference type="ARBA" id="ARBA00023204"/>
    </source>
</evidence>
<dbReference type="Pfam" id="PF14520">
    <property type="entry name" value="HHH_5"/>
    <property type="match status" value="1"/>
</dbReference>
<evidence type="ECO:0000256" key="4">
    <source>
        <dbReference type="ARBA" id="ARBA00022881"/>
    </source>
</evidence>
<dbReference type="InterPro" id="IPR000305">
    <property type="entry name" value="GIY-YIG_endonuc"/>
</dbReference>
<dbReference type="EMBL" id="SHNN01000002">
    <property type="protein sequence ID" value="MCX2981409.1"/>
    <property type="molecule type" value="Genomic_DNA"/>
</dbReference>
<dbReference type="PROSITE" id="PS50164">
    <property type="entry name" value="GIY_YIG"/>
    <property type="match status" value="1"/>
</dbReference>
<dbReference type="NCBIfam" id="NF001824">
    <property type="entry name" value="PRK00558.1-5"/>
    <property type="match status" value="1"/>
</dbReference>
<dbReference type="SUPFAM" id="SSF46600">
    <property type="entry name" value="C-terminal UvrC-binding domain of UvrB"/>
    <property type="match status" value="1"/>
</dbReference>
<dbReference type="CDD" id="cd10434">
    <property type="entry name" value="GIY-YIG_UvrC_Cho"/>
    <property type="match status" value="1"/>
</dbReference>
<evidence type="ECO:0000256" key="1">
    <source>
        <dbReference type="ARBA" id="ARBA00022490"/>
    </source>
</evidence>
<name>A0ABT3THD0_9GAMM</name>
<dbReference type="NCBIfam" id="TIGR00194">
    <property type="entry name" value="uvrC"/>
    <property type="match status" value="1"/>
</dbReference>
<comment type="function">
    <text evidence="7">The UvrABC repair system catalyzes the recognition and processing of DNA lesions. UvrC both incises the 5' and 3' sides of the lesion. The N-terminal half is responsible for the 3' incision and the C-terminal half is responsible for the 5' incision.</text>
</comment>
<evidence type="ECO:0000256" key="2">
    <source>
        <dbReference type="ARBA" id="ARBA00022763"/>
    </source>
</evidence>
<dbReference type="InterPro" id="IPR010994">
    <property type="entry name" value="RuvA_2-like"/>
</dbReference>
<evidence type="ECO:0000256" key="8">
    <source>
        <dbReference type="SAM" id="Coils"/>
    </source>
</evidence>
<evidence type="ECO:0000256" key="9">
    <source>
        <dbReference type="SAM" id="MobiDB-lite"/>
    </source>
</evidence>
<dbReference type="SUPFAM" id="SSF47781">
    <property type="entry name" value="RuvA domain 2-like"/>
    <property type="match status" value="1"/>
</dbReference>
<dbReference type="SMART" id="SM00278">
    <property type="entry name" value="HhH1"/>
    <property type="match status" value="2"/>
</dbReference>
<comment type="subunit">
    <text evidence="7">Interacts with UvrB in an incision complex.</text>
</comment>
<dbReference type="InterPro" id="IPR038476">
    <property type="entry name" value="UvrC_RNase_H_dom_sf"/>
</dbReference>
<comment type="similarity">
    <text evidence="7">Belongs to the UvrC family.</text>
</comment>
<dbReference type="InterPro" id="IPR047296">
    <property type="entry name" value="GIY-YIG_UvrC_Cho"/>
</dbReference>
<keyword evidence="2 7" id="KW-0227">DNA damage</keyword>
<dbReference type="PROSITE" id="PS50151">
    <property type="entry name" value="UVR"/>
    <property type="match status" value="1"/>
</dbReference>
<dbReference type="Pfam" id="PF02151">
    <property type="entry name" value="UVR"/>
    <property type="match status" value="1"/>
</dbReference>
<evidence type="ECO:0000259" key="12">
    <source>
        <dbReference type="PROSITE" id="PS50165"/>
    </source>
</evidence>
<dbReference type="InterPro" id="IPR001943">
    <property type="entry name" value="UVR_dom"/>
</dbReference>
<feature type="coiled-coil region" evidence="8">
    <location>
        <begin position="239"/>
        <end position="271"/>
    </location>
</feature>
<keyword evidence="4 7" id="KW-0267">Excision nuclease</keyword>
<keyword evidence="3 7" id="KW-0228">DNA excision</keyword>
<dbReference type="Pfam" id="PF22920">
    <property type="entry name" value="UvrC_RNaseH"/>
    <property type="match status" value="1"/>
</dbReference>
<evidence type="ECO:0000256" key="3">
    <source>
        <dbReference type="ARBA" id="ARBA00022769"/>
    </source>
</evidence>
<feature type="domain" description="GIY-YIG" evidence="11">
    <location>
        <begin position="48"/>
        <end position="126"/>
    </location>
</feature>
<dbReference type="InterPro" id="IPR001162">
    <property type="entry name" value="UvrC_RNase_H_dom"/>
</dbReference>
<dbReference type="HAMAP" id="MF_00203">
    <property type="entry name" value="UvrC"/>
    <property type="match status" value="1"/>
</dbReference>
<dbReference type="Gene3D" id="1.10.150.20">
    <property type="entry name" value="5' to 3' exonuclease, C-terminal subdomain"/>
    <property type="match status" value="1"/>
</dbReference>
<gene>
    <name evidence="7 13" type="primary">uvrC</name>
    <name evidence="13" type="ORF">EYC98_11100</name>
</gene>
<proteinExistence type="inferred from homology"/>
<dbReference type="InterPro" id="IPR003583">
    <property type="entry name" value="Hlx-hairpin-Hlx_DNA-bd_motif"/>
</dbReference>
<dbReference type="Gene3D" id="4.10.860.10">
    <property type="entry name" value="UVR domain"/>
    <property type="match status" value="1"/>
</dbReference>
<keyword evidence="1 7" id="KW-0963">Cytoplasm</keyword>
<dbReference type="Proteomes" id="UP001143362">
    <property type="component" value="Unassembled WGS sequence"/>
</dbReference>
<evidence type="ECO:0000256" key="7">
    <source>
        <dbReference type="HAMAP-Rule" id="MF_00203"/>
    </source>
</evidence>
<keyword evidence="6 7" id="KW-0742">SOS response</keyword>
<evidence type="ECO:0000313" key="13">
    <source>
        <dbReference type="EMBL" id="MCX2981409.1"/>
    </source>
</evidence>